<evidence type="ECO:0000256" key="1">
    <source>
        <dbReference type="SAM" id="MobiDB-lite"/>
    </source>
</evidence>
<dbReference type="OrthoDB" id="5585231at2759"/>
<evidence type="ECO:0000259" key="2">
    <source>
        <dbReference type="SMART" id="SM00325"/>
    </source>
</evidence>
<evidence type="ECO:0000313" key="4">
    <source>
        <dbReference type="Proteomes" id="UP001153714"/>
    </source>
</evidence>
<dbReference type="EMBL" id="OU893332">
    <property type="protein sequence ID" value="CAG9781805.1"/>
    <property type="molecule type" value="Genomic_DNA"/>
</dbReference>
<dbReference type="Pfam" id="PF00621">
    <property type="entry name" value="RhoGEF"/>
    <property type="match status" value="1"/>
</dbReference>
<feature type="compositionally biased region" description="Polar residues" evidence="1">
    <location>
        <begin position="291"/>
        <end position="301"/>
    </location>
</feature>
<dbReference type="PANTHER" id="PTHR13217">
    <property type="entry name" value="PLECKSTRIN HOMOLOGY DOMAIN-CONTAINING FAMILY G MEMBER 7"/>
    <property type="match status" value="1"/>
</dbReference>
<dbReference type="GO" id="GO:0005886">
    <property type="term" value="C:plasma membrane"/>
    <property type="evidence" value="ECO:0007669"/>
    <property type="project" value="TreeGrafter"/>
</dbReference>
<organism evidence="3 4">
    <name type="scientific">Diatraea saccharalis</name>
    <name type="common">sugarcane borer</name>
    <dbReference type="NCBI Taxonomy" id="40085"/>
    <lineage>
        <taxon>Eukaryota</taxon>
        <taxon>Metazoa</taxon>
        <taxon>Ecdysozoa</taxon>
        <taxon>Arthropoda</taxon>
        <taxon>Hexapoda</taxon>
        <taxon>Insecta</taxon>
        <taxon>Pterygota</taxon>
        <taxon>Neoptera</taxon>
        <taxon>Endopterygota</taxon>
        <taxon>Lepidoptera</taxon>
        <taxon>Glossata</taxon>
        <taxon>Ditrysia</taxon>
        <taxon>Pyraloidea</taxon>
        <taxon>Crambidae</taxon>
        <taxon>Crambinae</taxon>
        <taxon>Diatraea</taxon>
    </lineage>
</organism>
<dbReference type="GO" id="GO:0030139">
    <property type="term" value="C:endocytic vesicle"/>
    <property type="evidence" value="ECO:0007669"/>
    <property type="project" value="TreeGrafter"/>
</dbReference>
<feature type="region of interest" description="Disordered" evidence="1">
    <location>
        <begin position="1164"/>
        <end position="1245"/>
    </location>
</feature>
<dbReference type="PANTHER" id="PTHR13217:SF11">
    <property type="entry name" value="PLECKSTRIN HOMOLOGY DOMAIN-CONTAINING FAMILY G MEMBER 5"/>
    <property type="match status" value="1"/>
</dbReference>
<feature type="compositionally biased region" description="Low complexity" evidence="1">
    <location>
        <begin position="1048"/>
        <end position="1067"/>
    </location>
</feature>
<dbReference type="AlphaFoldDB" id="A0A9N9N0R3"/>
<dbReference type="SUPFAM" id="SSF50729">
    <property type="entry name" value="PH domain-like"/>
    <property type="match status" value="1"/>
</dbReference>
<feature type="domain" description="DH" evidence="2">
    <location>
        <begin position="538"/>
        <end position="728"/>
    </location>
</feature>
<dbReference type="InterPro" id="IPR040181">
    <property type="entry name" value="PKHG5/7"/>
</dbReference>
<dbReference type="GO" id="GO:0007266">
    <property type="term" value="P:Rho protein signal transduction"/>
    <property type="evidence" value="ECO:0007669"/>
    <property type="project" value="TreeGrafter"/>
</dbReference>
<feature type="region of interest" description="Disordered" evidence="1">
    <location>
        <begin position="1"/>
        <end position="20"/>
    </location>
</feature>
<dbReference type="SMART" id="SM00325">
    <property type="entry name" value="RhoGEF"/>
    <property type="match status" value="1"/>
</dbReference>
<feature type="region of interest" description="Disordered" evidence="1">
    <location>
        <begin position="95"/>
        <end position="124"/>
    </location>
</feature>
<keyword evidence="4" id="KW-1185">Reference proteome</keyword>
<feature type="region of interest" description="Disordered" evidence="1">
    <location>
        <begin position="291"/>
        <end position="322"/>
    </location>
</feature>
<reference evidence="3" key="1">
    <citation type="submission" date="2021-12" db="EMBL/GenBank/DDBJ databases">
        <authorList>
            <person name="King R."/>
        </authorList>
    </citation>
    <scope>NUCLEOTIDE SEQUENCE</scope>
</reference>
<feature type="region of interest" description="Disordered" evidence="1">
    <location>
        <begin position="972"/>
        <end position="1145"/>
    </location>
</feature>
<dbReference type="SUPFAM" id="SSF48065">
    <property type="entry name" value="DBL homology domain (DH-domain)"/>
    <property type="match status" value="1"/>
</dbReference>
<dbReference type="Gene3D" id="2.30.29.30">
    <property type="entry name" value="Pleckstrin-homology domain (PH domain)/Phosphotyrosine-binding domain (PTB)"/>
    <property type="match status" value="1"/>
</dbReference>
<dbReference type="Proteomes" id="UP001153714">
    <property type="component" value="Chromosome 1"/>
</dbReference>
<dbReference type="GO" id="GO:0005085">
    <property type="term" value="F:guanyl-nucleotide exchange factor activity"/>
    <property type="evidence" value="ECO:0007669"/>
    <property type="project" value="InterPro"/>
</dbReference>
<protein>
    <recommendedName>
        <fullName evidence="2">DH domain-containing protein</fullName>
    </recommendedName>
</protein>
<dbReference type="Gene3D" id="1.20.900.10">
    <property type="entry name" value="Dbl homology (DH) domain"/>
    <property type="match status" value="1"/>
</dbReference>
<reference evidence="3" key="2">
    <citation type="submission" date="2022-10" db="EMBL/GenBank/DDBJ databases">
        <authorList>
            <consortium name="ENA_rothamsted_submissions"/>
            <consortium name="culmorum"/>
            <person name="King R."/>
        </authorList>
    </citation>
    <scope>NUCLEOTIDE SEQUENCE</scope>
</reference>
<accession>A0A9N9N0R3</accession>
<sequence>MDKIRQKSKKESKDKSNMFTADIKSMKEHIKIKEILRNVKMNSSMRLKAPKGSKIMQNKDFNDDFDENCNSDEPPASATNVEIVNLVPENFNEKCCDDIEKPPNGDIVDDSNNSEESKEINETKSDNVPKIIVNELIGNENIIQADEEIVISENGNKKISNDELKRTISVEPTLVKEKLNHIQTRERKLSLDQTMLNRRDSFSQSELDLHSIGKSPLERKSSFFRKKLENFIKNTSEVFKRQSKSELRRRSSLSMSLQSLNEDSTNVINSSAASERLQKSNCSLQSTSTVGCSNSSLQSNGEPPLQIQDDQEDLASSQPVLSTSQPLTNDELECNQPPLCASQPLTNISSESLTEAYIQDSMLNSRAISMSSGLDTATGTRRRKALRSNRVTWLASEGLTNYVRRMIQDEKNREMQVCHSYQDLSSIPENYLYGIDSKGRRLSYQRAVSGEDPVPHVRYQDTSLRKRGIPENSEANFELSNQLAEFTRSGVPSLKGFCVANVPDEAFAYLVWAEHPENLEEFYDWKKLSPNEEARQAVIRELVTTEADYIRHLISIVEVFIAAAHALQDSGKLLDVDTERLFSNIPDVLNASLCFWEITIYPMLVDAHEKGVPFNTELMAAGFCRFRDLFQPYEKYVKEQTKALDYLRSLSSNTDFMTYLTWCHGHKSCNRLQLSDIMVKPMQRLTKYSLILRRIITHTDTEPERTNLIVMESFAKNYVLDLNRSIRQREELEKLDALSNSIDIYEIDFKDEEMERYFRMFAQLNLKAPMVNCLPTHSRTLIHQGDLRFRDNVKEYEVRAFLLTDMLLICKKLSKNSPHPYKQIRPKYMVDKMQHFPKYTSRPNSKEISGLLFVILDDVGTAYQIFALSESAKDTNPHATLKLWDQKLKEAKLTYELGVWFAKNPSRDLSEVEMDSSSDYAASGVSGPRPSSEDVNIEREARERVAAMLHRSMGASTEYDFSQASLTTDSFDASGTSGARTPGLHNLRHPMHRNSTGGSSRNSRLSSFHQSTSAASHDEPQAGPSKNPYKAGTSVEHLIPPQNPDDAVTSITVNVVSESESETVVPTEAPPTIQQHPPPAKSPSKPSGKLVSRSSSSHKNTLRVQPQSGVMALVHSLPDLTIDPSPPRPTQTPSPQSASEKLYQSHQELLQRNRLSATQHHQYLTPDHRGTSYPPPSPTRASLKRGLAFSYSFKNPPLSKMGHVNSQSQLQGDAGPSTSQKAQGRAFAEPDTQGGQRGRLTPSPR</sequence>
<dbReference type="InterPro" id="IPR035899">
    <property type="entry name" value="DBL_dom_sf"/>
</dbReference>
<feature type="compositionally biased region" description="Polar residues" evidence="1">
    <location>
        <begin position="1092"/>
        <end position="1108"/>
    </location>
</feature>
<feature type="compositionally biased region" description="Polar residues" evidence="1">
    <location>
        <begin position="1204"/>
        <end position="1222"/>
    </location>
</feature>
<dbReference type="CDD" id="cd00160">
    <property type="entry name" value="RhoGEF"/>
    <property type="match status" value="1"/>
</dbReference>
<dbReference type="InterPro" id="IPR011993">
    <property type="entry name" value="PH-like_dom_sf"/>
</dbReference>
<feature type="compositionally biased region" description="Basic and acidic residues" evidence="1">
    <location>
        <begin position="115"/>
        <end position="124"/>
    </location>
</feature>
<feature type="region of interest" description="Disordered" evidence="1">
    <location>
        <begin position="912"/>
        <end position="937"/>
    </location>
</feature>
<dbReference type="GO" id="GO:0043542">
    <property type="term" value="P:endothelial cell migration"/>
    <property type="evidence" value="ECO:0007669"/>
    <property type="project" value="TreeGrafter"/>
</dbReference>
<name>A0A9N9N0R3_9NEOP</name>
<evidence type="ECO:0000313" key="3">
    <source>
        <dbReference type="EMBL" id="CAG9781805.1"/>
    </source>
</evidence>
<feature type="compositionally biased region" description="Basic and acidic residues" evidence="1">
    <location>
        <begin position="1"/>
        <end position="16"/>
    </location>
</feature>
<proteinExistence type="predicted"/>
<gene>
    <name evidence="3" type="ORF">DIATSA_LOCUS123</name>
</gene>
<dbReference type="InterPro" id="IPR000219">
    <property type="entry name" value="DH_dom"/>
</dbReference>
<dbReference type="GO" id="GO:0030424">
    <property type="term" value="C:axon"/>
    <property type="evidence" value="ECO:0007669"/>
    <property type="project" value="TreeGrafter"/>
</dbReference>
<feature type="compositionally biased region" description="Low complexity" evidence="1">
    <location>
        <begin position="993"/>
        <end position="1007"/>
    </location>
</feature>